<dbReference type="GeneID" id="23616197"/>
<reference evidence="1 2" key="1">
    <citation type="journal article" date="2014" name="BMC Genomics">
        <title>Oil accumulation mechanisms of the oleaginous microalga Chlorella protothecoides revealed through its genome, transcriptomes, and proteomes.</title>
        <authorList>
            <person name="Gao C."/>
            <person name="Wang Y."/>
            <person name="Shen Y."/>
            <person name="Yan D."/>
            <person name="He X."/>
            <person name="Dai J."/>
            <person name="Wu Q."/>
        </authorList>
    </citation>
    <scope>NUCLEOTIDE SEQUENCE [LARGE SCALE GENOMIC DNA]</scope>
    <source>
        <strain evidence="1 2">0710</strain>
    </source>
</reference>
<proteinExistence type="predicted"/>
<dbReference type="Proteomes" id="UP000028924">
    <property type="component" value="Unassembled WGS sequence"/>
</dbReference>
<dbReference type="RefSeq" id="XP_011399209.1">
    <property type="nucleotide sequence ID" value="XM_011400907.1"/>
</dbReference>
<feature type="non-terminal residue" evidence="1">
    <location>
        <position position="1"/>
    </location>
</feature>
<gene>
    <name evidence="1" type="ORF">F751_4806</name>
</gene>
<organism evidence="1 2">
    <name type="scientific">Auxenochlorella protothecoides</name>
    <name type="common">Green microalga</name>
    <name type="synonym">Chlorella protothecoides</name>
    <dbReference type="NCBI Taxonomy" id="3075"/>
    <lineage>
        <taxon>Eukaryota</taxon>
        <taxon>Viridiplantae</taxon>
        <taxon>Chlorophyta</taxon>
        <taxon>core chlorophytes</taxon>
        <taxon>Trebouxiophyceae</taxon>
        <taxon>Chlorellales</taxon>
        <taxon>Chlorellaceae</taxon>
        <taxon>Auxenochlorella</taxon>
    </lineage>
</organism>
<keyword evidence="2" id="KW-1185">Reference proteome</keyword>
<dbReference type="KEGG" id="apro:F751_4806"/>
<evidence type="ECO:0000313" key="2">
    <source>
        <dbReference type="Proteomes" id="UP000028924"/>
    </source>
</evidence>
<evidence type="ECO:0000313" key="1">
    <source>
        <dbReference type="EMBL" id="KFM26313.1"/>
    </source>
</evidence>
<accession>A0A087SKQ9</accession>
<dbReference type="EMBL" id="KL662127">
    <property type="protein sequence ID" value="KFM26313.1"/>
    <property type="molecule type" value="Genomic_DNA"/>
</dbReference>
<sequence>DGHALGVDGSQVGVLEQTDQVGLGGLLQGQHGGGLEAQVGLEVLGDLADQALEGQLADQQLSGLLVLADLAQGDGSGPVAVRLLHSTRRGGGLA</sequence>
<dbReference type="OrthoDB" id="1724443at2759"/>
<dbReference type="AlphaFoldDB" id="A0A087SKQ9"/>
<feature type="non-terminal residue" evidence="1">
    <location>
        <position position="94"/>
    </location>
</feature>
<name>A0A087SKQ9_AUXPR</name>
<protein>
    <submittedName>
        <fullName evidence="1">Uncharacterized protein</fullName>
    </submittedName>
</protein>
<dbReference type="eggNOG" id="ENOG502S761">
    <property type="taxonomic scope" value="Eukaryota"/>
</dbReference>